<proteinExistence type="predicted"/>
<evidence type="ECO:0000256" key="1">
    <source>
        <dbReference type="SAM" id="SignalP"/>
    </source>
</evidence>
<evidence type="ECO:0000313" key="3">
    <source>
        <dbReference type="Proteomes" id="UP000664360"/>
    </source>
</evidence>
<dbReference type="InterPro" id="IPR007713">
    <property type="entry name" value="TMP_rpt"/>
</dbReference>
<dbReference type="Proteomes" id="UP000664360">
    <property type="component" value="Chromosome"/>
</dbReference>
<evidence type="ECO:0000313" key="2">
    <source>
        <dbReference type="EMBL" id="WYJ79134.1"/>
    </source>
</evidence>
<protein>
    <recommendedName>
        <fullName evidence="4">DUF1002 domain-containing protein</fullName>
    </recommendedName>
</protein>
<evidence type="ECO:0008006" key="4">
    <source>
        <dbReference type="Google" id="ProtNLM"/>
    </source>
</evidence>
<reference evidence="2 3" key="1">
    <citation type="submission" date="2024-03" db="EMBL/GenBank/DDBJ databases">
        <title>The Genome Sequence of Enterococcus sp. DIV1094.</title>
        <authorList>
            <consortium name="The Broad Institute Genomics Platform"/>
            <consortium name="The Broad Institute Microbial Omics Core"/>
            <consortium name="The Broad Institute Genomic Center for Infectious Diseases"/>
            <person name="Earl A."/>
            <person name="Manson A."/>
            <person name="Gilmore M."/>
            <person name="Schwartman J."/>
            <person name="Shea T."/>
            <person name="Abouelleil A."/>
            <person name="Cao P."/>
            <person name="Chapman S."/>
            <person name="Cusick C."/>
            <person name="Young S."/>
            <person name="Neafsey D."/>
            <person name="Nusbaum C."/>
            <person name="Birren B."/>
        </authorList>
    </citation>
    <scope>NUCLEOTIDE SEQUENCE [LARGE SCALE GENOMIC DNA]</scope>
    <source>
        <strain evidence="2 3">DIV1094</strain>
    </source>
</reference>
<feature type="chain" id="PRO_5045624590" description="DUF1002 domain-containing protein" evidence="1">
    <location>
        <begin position="26"/>
        <end position="359"/>
    </location>
</feature>
<sequence>MKKTKIIATLLVSSQVLLATPIVLAEETATTQSIVPISGTVDPAVATDSSETGTTQSIVPISGTVDSTVATDSSESSTSSSSSERLQINAVAIGNALTKEQETYTLDKLGIKGETPIYKTSGTDLMTYIPDGGFTADWAVYSSVRMQTLSEGEGITVDIATPENITRITAAQYQNAALTAGITDAKLTVASAVPIDGSGALAGVYKIVEESGGIINQDRVSVAQNEMDVLSSITEENKDKDGYSDEALNKAQEQAKEELAAKTADGKELTQADIQTTVEKALKDNGLEDVMTSDQVTEITSLMSEMKDKNIFEDFVKELDLTEARKQIEERSKGLWENIKGFFSGIWDSITGMFSGNSQ</sequence>
<dbReference type="Pfam" id="PF06207">
    <property type="entry name" value="DUF1002"/>
    <property type="match status" value="1"/>
</dbReference>
<dbReference type="RefSeq" id="WP_206856906.1">
    <property type="nucleotide sequence ID" value="NZ_CP147250.1"/>
</dbReference>
<keyword evidence="3" id="KW-1185">Reference proteome</keyword>
<accession>A0ABZ2SYR0</accession>
<gene>
    <name evidence="2" type="ORF">DOK79_000642</name>
</gene>
<feature type="signal peptide" evidence="1">
    <location>
        <begin position="1"/>
        <end position="25"/>
    </location>
</feature>
<name>A0ABZ2SYR0_9ENTE</name>
<dbReference type="InterPro" id="IPR009343">
    <property type="entry name" value="DUF1002"/>
</dbReference>
<keyword evidence="1" id="KW-0732">Signal</keyword>
<organism evidence="2 3">
    <name type="scientific">Candidatus Enterococcus mangumiae</name>
    <dbReference type="NCBI Taxonomy" id="2230878"/>
    <lineage>
        <taxon>Bacteria</taxon>
        <taxon>Bacillati</taxon>
        <taxon>Bacillota</taxon>
        <taxon>Bacilli</taxon>
        <taxon>Lactobacillales</taxon>
        <taxon>Enterococcaceae</taxon>
        <taxon>Enterococcus</taxon>
    </lineage>
</organism>
<dbReference type="EMBL" id="CP147250">
    <property type="protein sequence ID" value="WYJ79134.1"/>
    <property type="molecule type" value="Genomic_DNA"/>
</dbReference>
<dbReference type="Pfam" id="PF05017">
    <property type="entry name" value="TMP"/>
    <property type="match status" value="1"/>
</dbReference>